<accession>A0A7W4W7U0</accession>
<evidence type="ECO:0000313" key="1">
    <source>
        <dbReference type="EMBL" id="MBB3059280.1"/>
    </source>
</evidence>
<protein>
    <submittedName>
        <fullName evidence="1">Uncharacterized protein</fullName>
    </submittedName>
</protein>
<reference evidence="1 2" key="1">
    <citation type="submission" date="2020-08" db="EMBL/GenBank/DDBJ databases">
        <title>Genomic Encyclopedia of Type Strains, Phase III (KMG-III): the genomes of soil and plant-associated and newly described type strains.</title>
        <authorList>
            <person name="Whitman W."/>
        </authorList>
    </citation>
    <scope>NUCLEOTIDE SEQUENCE [LARGE SCALE GENOMIC DNA]</scope>
    <source>
        <strain evidence="1 2">CECT 8799</strain>
    </source>
</reference>
<organism evidence="1 2">
    <name type="scientific">Microbulbifer rhizosphaerae</name>
    <dbReference type="NCBI Taxonomy" id="1562603"/>
    <lineage>
        <taxon>Bacteria</taxon>
        <taxon>Pseudomonadati</taxon>
        <taxon>Pseudomonadota</taxon>
        <taxon>Gammaproteobacteria</taxon>
        <taxon>Cellvibrionales</taxon>
        <taxon>Microbulbiferaceae</taxon>
        <taxon>Microbulbifer</taxon>
    </lineage>
</organism>
<evidence type="ECO:0000313" key="2">
    <source>
        <dbReference type="Proteomes" id="UP000535937"/>
    </source>
</evidence>
<gene>
    <name evidence="1" type="ORF">FHS09_000081</name>
</gene>
<comment type="caution">
    <text evidence="1">The sequence shown here is derived from an EMBL/GenBank/DDBJ whole genome shotgun (WGS) entry which is preliminary data.</text>
</comment>
<dbReference type="AlphaFoldDB" id="A0A7W4W7U0"/>
<sequence>MAGAKFTQNPSSCHSLQALTAHPTTDPVIFFDRSAKPLDLLDTANHRLGAAQRLLELTASDDIQSADSRALSVVSEAAYLLLSDGYDLFRALTSD</sequence>
<keyword evidence="2" id="KW-1185">Reference proteome</keyword>
<dbReference type="EMBL" id="JACHWZ010000001">
    <property type="protein sequence ID" value="MBB3059280.1"/>
    <property type="molecule type" value="Genomic_DNA"/>
</dbReference>
<dbReference type="Proteomes" id="UP000535937">
    <property type="component" value="Unassembled WGS sequence"/>
</dbReference>
<dbReference type="RefSeq" id="WP_183455567.1">
    <property type="nucleotide sequence ID" value="NZ_JACHWZ010000001.1"/>
</dbReference>
<name>A0A7W4W7U0_9GAMM</name>
<proteinExistence type="predicted"/>